<evidence type="ECO:0000313" key="10">
    <source>
        <dbReference type="EMBL" id="MBB5372297.1"/>
    </source>
</evidence>
<evidence type="ECO:0000256" key="8">
    <source>
        <dbReference type="SAM" id="Phobius"/>
    </source>
</evidence>
<reference evidence="10 11" key="1">
    <citation type="submission" date="2020-08" db="EMBL/GenBank/DDBJ databases">
        <title>Genomic Encyclopedia of Type Strains, Phase IV (KMG-IV): sequencing the most valuable type-strain genomes for metagenomic binning, comparative biology and taxonomic classification.</title>
        <authorList>
            <person name="Goeker M."/>
        </authorList>
    </citation>
    <scope>NUCLEOTIDE SEQUENCE [LARGE SCALE GENOMIC DNA]</scope>
    <source>
        <strain evidence="10 11">DSM 27026</strain>
    </source>
</reference>
<dbReference type="AlphaFoldDB" id="A0A840VBT0"/>
<evidence type="ECO:0000259" key="9">
    <source>
        <dbReference type="Pfam" id="PF13231"/>
    </source>
</evidence>
<feature type="transmembrane region" description="Helical" evidence="8">
    <location>
        <begin position="328"/>
        <end position="355"/>
    </location>
</feature>
<sequence length="485" mass="52320">MNAAFWVVVIALGFRLVFAGLTGLGIDESYMVAASRSFDASYFDHPLASWWLELGARALSGSAAPIVVRLPFVALSAVSSWLIYAITARLYGARAAFWAVVAYSISPVFSLAFGCWVLPDGPLDAALLAFLYAVIRALGLPDGRPSPRWWLLAGAFGGLALLSKYSAALVLAGTALAVLSDKTSRRELRRFGPWLSVLIAVLLFTPVLYWNATHGWASFHYQGGRATGLRLRPGMPLTIWGGEALFLLPWLWLPMVWLMLRGLAQGPAERRSWLLAWAAVIPVVLFSVVGLWSSTRILYHWATPGYLMLFPLLGNWAQDFRSRLRDSVAAVSAGLLGMAALFIAAEISLGFIPALDRVFAPGKSPLLQAVDWDSLATQIPPGVDAIAAQKWFDAGKIGYALRNSLVTVTVFGVEPHQFAFSAPPSSLLGKNVLVIAMPGSTSATAAKFAGDFQSFEPGPALTVMHRGTVLLVIPTFIGTDMLKTP</sequence>
<feature type="transmembrane region" description="Helical" evidence="8">
    <location>
        <begin position="66"/>
        <end position="84"/>
    </location>
</feature>
<feature type="domain" description="Glycosyltransferase RgtA/B/C/D-like" evidence="9">
    <location>
        <begin position="45"/>
        <end position="210"/>
    </location>
</feature>
<dbReference type="GO" id="GO:0009103">
    <property type="term" value="P:lipopolysaccharide biosynthetic process"/>
    <property type="evidence" value="ECO:0007669"/>
    <property type="project" value="UniProtKB-ARBA"/>
</dbReference>
<evidence type="ECO:0000256" key="3">
    <source>
        <dbReference type="ARBA" id="ARBA00022676"/>
    </source>
</evidence>
<feature type="transmembrane region" description="Helical" evidence="8">
    <location>
        <begin position="149"/>
        <end position="179"/>
    </location>
</feature>
<organism evidence="10 11">
    <name type="scientific">Acidocella aromatica</name>
    <dbReference type="NCBI Taxonomy" id="1303579"/>
    <lineage>
        <taxon>Bacteria</taxon>
        <taxon>Pseudomonadati</taxon>
        <taxon>Pseudomonadota</taxon>
        <taxon>Alphaproteobacteria</taxon>
        <taxon>Acetobacterales</taxon>
        <taxon>Acidocellaceae</taxon>
        <taxon>Acidocella</taxon>
    </lineage>
</organism>
<evidence type="ECO:0000256" key="4">
    <source>
        <dbReference type="ARBA" id="ARBA00022679"/>
    </source>
</evidence>
<evidence type="ECO:0000256" key="1">
    <source>
        <dbReference type="ARBA" id="ARBA00004651"/>
    </source>
</evidence>
<gene>
    <name evidence="10" type="ORF">HNP71_000535</name>
</gene>
<keyword evidence="4 10" id="KW-0808">Transferase</keyword>
<dbReference type="PANTHER" id="PTHR33908">
    <property type="entry name" value="MANNOSYLTRANSFERASE YKCB-RELATED"/>
    <property type="match status" value="1"/>
</dbReference>
<feature type="transmembrane region" description="Helical" evidence="8">
    <location>
        <begin position="272"/>
        <end position="292"/>
    </location>
</feature>
<keyword evidence="2" id="KW-1003">Cell membrane</keyword>
<comment type="caution">
    <text evidence="10">The sequence shown here is derived from an EMBL/GenBank/DDBJ whole genome shotgun (WGS) entry which is preliminary data.</text>
</comment>
<dbReference type="InterPro" id="IPR038731">
    <property type="entry name" value="RgtA/B/C-like"/>
</dbReference>
<keyword evidence="11" id="KW-1185">Reference proteome</keyword>
<dbReference type="Pfam" id="PF13231">
    <property type="entry name" value="PMT_2"/>
    <property type="match status" value="1"/>
</dbReference>
<evidence type="ECO:0000256" key="7">
    <source>
        <dbReference type="ARBA" id="ARBA00023136"/>
    </source>
</evidence>
<feature type="transmembrane region" description="Helical" evidence="8">
    <location>
        <begin position="96"/>
        <end position="119"/>
    </location>
</feature>
<dbReference type="EMBL" id="JACHFJ010000002">
    <property type="protein sequence ID" value="MBB5372297.1"/>
    <property type="molecule type" value="Genomic_DNA"/>
</dbReference>
<evidence type="ECO:0000313" key="11">
    <source>
        <dbReference type="Proteomes" id="UP000553706"/>
    </source>
</evidence>
<accession>A0A840VBT0</accession>
<dbReference type="InterPro" id="IPR050297">
    <property type="entry name" value="LipidA_mod_glycosyltrf_83"/>
</dbReference>
<evidence type="ECO:0000256" key="2">
    <source>
        <dbReference type="ARBA" id="ARBA00022475"/>
    </source>
</evidence>
<keyword evidence="3" id="KW-0328">Glycosyltransferase</keyword>
<evidence type="ECO:0000256" key="6">
    <source>
        <dbReference type="ARBA" id="ARBA00022989"/>
    </source>
</evidence>
<keyword evidence="5 8" id="KW-0812">Transmembrane</keyword>
<name>A0A840VBT0_9PROT</name>
<feature type="transmembrane region" description="Helical" evidence="8">
    <location>
        <begin position="298"/>
        <end position="316"/>
    </location>
</feature>
<dbReference type="GO" id="GO:0005886">
    <property type="term" value="C:plasma membrane"/>
    <property type="evidence" value="ECO:0007669"/>
    <property type="project" value="UniProtKB-SubCell"/>
</dbReference>
<evidence type="ECO:0000256" key="5">
    <source>
        <dbReference type="ARBA" id="ARBA00022692"/>
    </source>
</evidence>
<feature type="transmembrane region" description="Helical" evidence="8">
    <location>
        <begin position="239"/>
        <end position="260"/>
    </location>
</feature>
<dbReference type="PANTHER" id="PTHR33908:SF11">
    <property type="entry name" value="MEMBRANE PROTEIN"/>
    <property type="match status" value="1"/>
</dbReference>
<dbReference type="Proteomes" id="UP000553706">
    <property type="component" value="Unassembled WGS sequence"/>
</dbReference>
<feature type="transmembrane region" description="Helical" evidence="8">
    <location>
        <begin position="191"/>
        <end position="210"/>
    </location>
</feature>
<keyword evidence="7 8" id="KW-0472">Membrane</keyword>
<keyword evidence="6 8" id="KW-1133">Transmembrane helix</keyword>
<protein>
    <submittedName>
        <fullName evidence="10">4-amino-4-deoxy-L-arabinose transferase-like glycosyltransferase</fullName>
    </submittedName>
</protein>
<comment type="subcellular location">
    <subcellularLocation>
        <location evidence="1">Cell membrane</location>
        <topology evidence="1">Multi-pass membrane protein</topology>
    </subcellularLocation>
</comment>
<dbReference type="GO" id="GO:0016763">
    <property type="term" value="F:pentosyltransferase activity"/>
    <property type="evidence" value="ECO:0007669"/>
    <property type="project" value="TreeGrafter"/>
</dbReference>
<proteinExistence type="predicted"/>
<dbReference type="RefSeq" id="WP_246344043.1">
    <property type="nucleotide sequence ID" value="NZ_JACHFJ010000002.1"/>
</dbReference>